<sequence>MSRIALAGLLFALCCGTPARAAPALELVTLQYPPYQYQENGEVKGFAADLVREAFRRLNLAVHISVYPWGRSIAMVTDGRADAIFTLYRTPEREALLDYSNETLAQQEVSLFVRKDSPISSGGRLDALSAYRFGVVRAVSYGVVFDQAVKSGQIKVGEVAASGEQNMDMLLAQRFDILVSNRLGARDILRRRHEEALVRELSPPLEAIPSYMAFARKRSLAGLRQRFDAALAAMKRDGSYARLSAAP</sequence>
<dbReference type="PANTHER" id="PTHR35936:SF25">
    <property type="entry name" value="ABC TRANSPORTER SUBSTRATE-BINDING PROTEIN"/>
    <property type="match status" value="1"/>
</dbReference>
<evidence type="ECO:0000256" key="1">
    <source>
        <dbReference type="ARBA" id="ARBA00022729"/>
    </source>
</evidence>
<organism evidence="4 5">
    <name type="scientific">Chromobacterium subtsugae</name>
    <dbReference type="NCBI Taxonomy" id="251747"/>
    <lineage>
        <taxon>Bacteria</taxon>
        <taxon>Pseudomonadati</taxon>
        <taxon>Pseudomonadota</taxon>
        <taxon>Betaproteobacteria</taxon>
        <taxon>Neisseriales</taxon>
        <taxon>Chromobacteriaceae</taxon>
        <taxon>Chromobacterium</taxon>
    </lineage>
</organism>
<protein>
    <submittedName>
        <fullName evidence="4">Transporter substrate-binding domain-containing protein</fullName>
    </submittedName>
</protein>
<evidence type="ECO:0000259" key="3">
    <source>
        <dbReference type="SMART" id="SM00062"/>
    </source>
</evidence>
<accession>A0ABS7FD29</accession>
<dbReference type="InterPro" id="IPR001638">
    <property type="entry name" value="Solute-binding_3/MltF_N"/>
</dbReference>
<dbReference type="GeneID" id="89686016"/>
<evidence type="ECO:0000313" key="4">
    <source>
        <dbReference type="EMBL" id="MBW8287988.1"/>
    </source>
</evidence>
<dbReference type="SUPFAM" id="SSF53850">
    <property type="entry name" value="Periplasmic binding protein-like II"/>
    <property type="match status" value="1"/>
</dbReference>
<keyword evidence="5" id="KW-1185">Reference proteome</keyword>
<dbReference type="RefSeq" id="WP_043572231.1">
    <property type="nucleotide sequence ID" value="NZ_CP142381.1"/>
</dbReference>
<dbReference type="EMBL" id="JAHDTB010000007">
    <property type="protein sequence ID" value="MBW8287988.1"/>
    <property type="molecule type" value="Genomic_DNA"/>
</dbReference>
<reference evidence="4 5" key="1">
    <citation type="submission" date="2021-05" db="EMBL/GenBank/DDBJ databases">
        <title>Draft Whole Genome Sequencing Of Biosensor Chromobacterium violaceum Strain CV026 Reveals A Regulatory RNA In Chromobacterium violaceum Phenotype Regulatory Network.</title>
        <authorList>
            <person name="Hong K.W."/>
            <person name="Chan K.G."/>
            <person name="Chang C.-Y."/>
        </authorList>
    </citation>
    <scope>NUCLEOTIDE SEQUENCE [LARGE SCALE GENOMIC DNA]</scope>
    <source>
        <strain evidence="4 5">ATCC 31532</strain>
    </source>
</reference>
<gene>
    <name evidence="4" type="ORF">KIF53_10165</name>
</gene>
<dbReference type="Gene3D" id="3.40.190.10">
    <property type="entry name" value="Periplasmic binding protein-like II"/>
    <property type="match status" value="2"/>
</dbReference>
<keyword evidence="1 2" id="KW-0732">Signal</keyword>
<feature type="chain" id="PRO_5046587512" evidence="2">
    <location>
        <begin position="22"/>
        <end position="247"/>
    </location>
</feature>
<comment type="caution">
    <text evidence="4">The sequence shown here is derived from an EMBL/GenBank/DDBJ whole genome shotgun (WGS) entry which is preliminary data.</text>
</comment>
<dbReference type="PANTHER" id="PTHR35936">
    <property type="entry name" value="MEMBRANE-BOUND LYTIC MUREIN TRANSGLYCOSYLASE F"/>
    <property type="match status" value="1"/>
</dbReference>
<dbReference type="Proteomes" id="UP000711178">
    <property type="component" value="Unassembled WGS sequence"/>
</dbReference>
<feature type="signal peptide" evidence="2">
    <location>
        <begin position="1"/>
        <end position="21"/>
    </location>
</feature>
<dbReference type="Pfam" id="PF00497">
    <property type="entry name" value="SBP_bac_3"/>
    <property type="match status" value="1"/>
</dbReference>
<evidence type="ECO:0000313" key="5">
    <source>
        <dbReference type="Proteomes" id="UP000711178"/>
    </source>
</evidence>
<proteinExistence type="predicted"/>
<evidence type="ECO:0000256" key="2">
    <source>
        <dbReference type="SAM" id="SignalP"/>
    </source>
</evidence>
<feature type="domain" description="Solute-binding protein family 3/N-terminal" evidence="3">
    <location>
        <begin position="24"/>
        <end position="247"/>
    </location>
</feature>
<dbReference type="SMART" id="SM00062">
    <property type="entry name" value="PBPb"/>
    <property type="match status" value="1"/>
</dbReference>
<name>A0ABS7FD29_9NEIS</name>